<reference evidence="4" key="1">
    <citation type="thesis" date="2020" institute="ProQuest LLC" country="789 East Eisenhower Parkway, Ann Arbor, MI, USA">
        <title>Comparative Genomics and Chromosome Evolution.</title>
        <authorList>
            <person name="Mudd A.B."/>
        </authorList>
    </citation>
    <scope>NUCLEOTIDE SEQUENCE</scope>
    <source>
        <strain evidence="4">237g6f4</strain>
        <tissue evidence="4">Blood</tissue>
    </source>
</reference>
<dbReference type="AlphaFoldDB" id="A0AAV6ZAJ9"/>
<feature type="domain" description="Spermatogenesis-associated protein 2 PUB-like" evidence="3">
    <location>
        <begin position="63"/>
        <end position="185"/>
    </location>
</feature>
<gene>
    <name evidence="4" type="ORF">GDO81_022608</name>
</gene>
<dbReference type="PANTHER" id="PTHR15326:SF9">
    <property type="entry name" value="SPERMATOGENESIS-ASSOCIATED PROTEIN 2"/>
    <property type="match status" value="1"/>
</dbReference>
<dbReference type="GO" id="GO:0005737">
    <property type="term" value="C:cytoplasm"/>
    <property type="evidence" value="ECO:0007669"/>
    <property type="project" value="TreeGrafter"/>
</dbReference>
<comment type="similarity">
    <text evidence="1">Belongs to the SPATA2 family.</text>
</comment>
<organism evidence="4 5">
    <name type="scientific">Engystomops pustulosus</name>
    <name type="common">Tungara frog</name>
    <name type="synonym">Physalaemus pustulosus</name>
    <dbReference type="NCBI Taxonomy" id="76066"/>
    <lineage>
        <taxon>Eukaryota</taxon>
        <taxon>Metazoa</taxon>
        <taxon>Chordata</taxon>
        <taxon>Craniata</taxon>
        <taxon>Vertebrata</taxon>
        <taxon>Euteleostomi</taxon>
        <taxon>Amphibia</taxon>
        <taxon>Batrachia</taxon>
        <taxon>Anura</taxon>
        <taxon>Neobatrachia</taxon>
        <taxon>Hyloidea</taxon>
        <taxon>Leptodactylidae</taxon>
        <taxon>Leiuperinae</taxon>
        <taxon>Engystomops</taxon>
    </lineage>
</organism>
<keyword evidence="5" id="KW-1185">Reference proteome</keyword>
<evidence type="ECO:0000313" key="5">
    <source>
        <dbReference type="Proteomes" id="UP000824782"/>
    </source>
</evidence>
<sequence length="504" mass="57626">MKSITGRQKLYQDYIFHYESHIHEGNVTLCDHKLECRGDTQLCDCPAALGEVYSNLIRQNLESKKQEHRVEGLKQMMKGFAFLEIICVNLFLFPWRKEIRTLKKFTGHFVYFVEPVIPEETIKQILQQVGYSVASDTEYTIGGKINIEEAKQTAFELYLCRIECEKLLWLMKKEKSACISVLVDVHSSEASNRSEHTGKNDGIHEVDGINKLDFETGNDESTKSTHLNNVKSQDVLSSSSKHDSHYYNKHMDSDDFLNNYNDLNLAQQPILPLNSKQNKPKELPTPVYEEINVTKPCILECFEKEGKSSLLGVTDHAEKVTCGIQADNIDIRTFTDKLDPPKSLMPNECPAEVLTVPKQERVVTKLKMKNVPGESLAYPIEETLPPDAANFYDKDTSELNRREVKWAFLKPKEDTFTSPMSLSSDFSMLNISSKSNWTVGVEHRLREPPNSTYIPPVAPESECIRLTHIKPQENHFKAPSPPWDTLMVNEDTKEDYVMISKKDN</sequence>
<dbReference type="InterPro" id="IPR048839">
    <property type="entry name" value="SPATA2_PUB-like"/>
</dbReference>
<dbReference type="EMBL" id="WNYA01002339">
    <property type="protein sequence ID" value="KAG8544367.1"/>
    <property type="molecule type" value="Genomic_DNA"/>
</dbReference>
<name>A0AAV6ZAJ9_ENGPU</name>
<evidence type="ECO:0000256" key="2">
    <source>
        <dbReference type="SAM" id="MobiDB-lite"/>
    </source>
</evidence>
<accession>A0AAV6ZAJ9</accession>
<protein>
    <recommendedName>
        <fullName evidence="3">Spermatogenesis-associated protein 2 PUB-like domain-containing protein</fullName>
    </recommendedName>
</protein>
<comment type="caution">
    <text evidence="4">The sequence shown here is derived from an EMBL/GenBank/DDBJ whole genome shotgun (WGS) entry which is preliminary data.</text>
</comment>
<evidence type="ECO:0000259" key="3">
    <source>
        <dbReference type="Pfam" id="PF21388"/>
    </source>
</evidence>
<dbReference type="PANTHER" id="PTHR15326">
    <property type="entry name" value="SPERMATOGENESIS-ASSOCIATED PROTEIN 2/TAMOZHENNIC"/>
    <property type="match status" value="1"/>
</dbReference>
<proteinExistence type="inferred from homology"/>
<dbReference type="Proteomes" id="UP000824782">
    <property type="component" value="Unassembled WGS sequence"/>
</dbReference>
<evidence type="ECO:0000256" key="1">
    <source>
        <dbReference type="ARBA" id="ARBA00038142"/>
    </source>
</evidence>
<dbReference type="Gene3D" id="1.20.58.2190">
    <property type="match status" value="1"/>
</dbReference>
<dbReference type="Pfam" id="PF21388">
    <property type="entry name" value="SPATA2_PUB-like"/>
    <property type="match status" value="1"/>
</dbReference>
<evidence type="ECO:0000313" key="4">
    <source>
        <dbReference type="EMBL" id="KAG8544367.1"/>
    </source>
</evidence>
<feature type="compositionally biased region" description="Polar residues" evidence="2">
    <location>
        <begin position="224"/>
        <end position="239"/>
    </location>
</feature>
<feature type="region of interest" description="Disordered" evidence="2">
    <location>
        <begin position="214"/>
        <end position="243"/>
    </location>
</feature>